<sequence>MRSLSLVPAGRAGAVYDVAVTVPFATPWTAGLVLGAFAWLHDVLNLPADAPPSFESGHMIYVVLFGIVTTMWGSASARPSRQTAEHPWSPSDPALNPKQAQSPDSVRPPLVAWSPAPFG</sequence>
<feature type="transmembrane region" description="Helical" evidence="2">
    <location>
        <begin position="12"/>
        <end position="39"/>
    </location>
</feature>
<organism evidence="3 4">
    <name type="scientific">Nocardioides eburneiflavus</name>
    <dbReference type="NCBI Taxonomy" id="2518372"/>
    <lineage>
        <taxon>Bacteria</taxon>
        <taxon>Bacillati</taxon>
        <taxon>Actinomycetota</taxon>
        <taxon>Actinomycetes</taxon>
        <taxon>Propionibacteriales</taxon>
        <taxon>Nocardioidaceae</taxon>
        <taxon>Nocardioides</taxon>
    </lineage>
</organism>
<accession>A0A4Z1CKJ7</accession>
<dbReference type="RefSeq" id="WP_135839860.1">
    <property type="nucleotide sequence ID" value="NZ_SRRO01000001.1"/>
</dbReference>
<reference evidence="3 4" key="1">
    <citation type="submission" date="2019-04" db="EMBL/GenBank/DDBJ databases">
        <title>Three New Species of Nocardioides, Nocardioides euryhalodurans sp. nov., Nocardioides seonyuensis sp. nov. and Nocardioides eburneoflavus sp. nov. Isolated from Soil.</title>
        <authorList>
            <person name="Roh S.G."/>
            <person name="Lee C."/>
            <person name="Kim M.-K."/>
            <person name="Kim S.B."/>
        </authorList>
    </citation>
    <scope>NUCLEOTIDE SEQUENCE [LARGE SCALE GENOMIC DNA]</scope>
    <source>
        <strain evidence="3 4">MMS17-SY213</strain>
    </source>
</reference>
<evidence type="ECO:0000313" key="4">
    <source>
        <dbReference type="Proteomes" id="UP000297496"/>
    </source>
</evidence>
<evidence type="ECO:0000256" key="1">
    <source>
        <dbReference type="SAM" id="MobiDB-lite"/>
    </source>
</evidence>
<evidence type="ECO:0000256" key="2">
    <source>
        <dbReference type="SAM" id="Phobius"/>
    </source>
</evidence>
<dbReference type="EMBL" id="SRRO01000001">
    <property type="protein sequence ID" value="TGN65363.1"/>
    <property type="molecule type" value="Genomic_DNA"/>
</dbReference>
<keyword evidence="2" id="KW-0472">Membrane</keyword>
<comment type="caution">
    <text evidence="3">The sequence shown here is derived from an EMBL/GenBank/DDBJ whole genome shotgun (WGS) entry which is preliminary data.</text>
</comment>
<dbReference type="AlphaFoldDB" id="A0A4Z1CKJ7"/>
<feature type="transmembrane region" description="Helical" evidence="2">
    <location>
        <begin position="59"/>
        <end position="77"/>
    </location>
</feature>
<dbReference type="OrthoDB" id="8926562at2"/>
<keyword evidence="2" id="KW-0812">Transmembrane</keyword>
<keyword evidence="2" id="KW-1133">Transmembrane helix</keyword>
<protein>
    <submittedName>
        <fullName evidence="3">Uncharacterized protein</fullName>
    </submittedName>
</protein>
<gene>
    <name evidence="3" type="ORF">EXE59_16390</name>
</gene>
<feature type="region of interest" description="Disordered" evidence="1">
    <location>
        <begin position="76"/>
        <end position="119"/>
    </location>
</feature>
<evidence type="ECO:0000313" key="3">
    <source>
        <dbReference type="EMBL" id="TGN65363.1"/>
    </source>
</evidence>
<name>A0A4Z1CKJ7_9ACTN</name>
<keyword evidence="4" id="KW-1185">Reference proteome</keyword>
<dbReference type="Proteomes" id="UP000297496">
    <property type="component" value="Unassembled WGS sequence"/>
</dbReference>
<proteinExistence type="predicted"/>